<keyword evidence="8" id="KW-0492">Microsome</keyword>
<reference evidence="14" key="1">
    <citation type="submission" date="2022-01" db="EMBL/GenBank/DDBJ databases">
        <authorList>
            <person name="King R."/>
        </authorList>
    </citation>
    <scope>NUCLEOTIDE SEQUENCE</scope>
</reference>
<organism evidence="14 15">
    <name type="scientific">Psylliodes chrysocephalus</name>
    <dbReference type="NCBI Taxonomy" id="3402493"/>
    <lineage>
        <taxon>Eukaryota</taxon>
        <taxon>Metazoa</taxon>
        <taxon>Ecdysozoa</taxon>
        <taxon>Arthropoda</taxon>
        <taxon>Hexapoda</taxon>
        <taxon>Insecta</taxon>
        <taxon>Pterygota</taxon>
        <taxon>Neoptera</taxon>
        <taxon>Endopterygota</taxon>
        <taxon>Coleoptera</taxon>
        <taxon>Polyphaga</taxon>
        <taxon>Cucujiformia</taxon>
        <taxon>Chrysomeloidea</taxon>
        <taxon>Chrysomelidae</taxon>
        <taxon>Galerucinae</taxon>
        <taxon>Alticini</taxon>
        <taxon>Psylliodes</taxon>
    </lineage>
</organism>
<keyword evidence="5" id="KW-0349">Heme</keyword>
<evidence type="ECO:0000256" key="2">
    <source>
        <dbReference type="ARBA" id="ARBA00004174"/>
    </source>
</evidence>
<dbReference type="AlphaFoldDB" id="A0A9P0CHG2"/>
<keyword evidence="6" id="KW-0479">Metal-binding</keyword>
<dbReference type="Pfam" id="PF00067">
    <property type="entry name" value="p450"/>
    <property type="match status" value="1"/>
</dbReference>
<evidence type="ECO:0008006" key="16">
    <source>
        <dbReference type="Google" id="ProtNLM"/>
    </source>
</evidence>
<dbReference type="OrthoDB" id="2789670at2759"/>
<evidence type="ECO:0000256" key="5">
    <source>
        <dbReference type="ARBA" id="ARBA00022617"/>
    </source>
</evidence>
<evidence type="ECO:0000313" key="14">
    <source>
        <dbReference type="EMBL" id="CAH1102314.1"/>
    </source>
</evidence>
<comment type="similarity">
    <text evidence="4">Belongs to the cytochrome P450 family.</text>
</comment>
<evidence type="ECO:0000256" key="9">
    <source>
        <dbReference type="ARBA" id="ARBA00023002"/>
    </source>
</evidence>
<keyword evidence="13" id="KW-0732">Signal</keyword>
<gene>
    <name evidence="14" type="ORF">PSYICH_LOCUS3286</name>
</gene>
<feature type="chain" id="PRO_5040128678" description="Cytochrome P450" evidence="13">
    <location>
        <begin position="19"/>
        <end position="356"/>
    </location>
</feature>
<dbReference type="GO" id="GO:0005506">
    <property type="term" value="F:iron ion binding"/>
    <property type="evidence" value="ECO:0007669"/>
    <property type="project" value="InterPro"/>
</dbReference>
<evidence type="ECO:0000256" key="7">
    <source>
        <dbReference type="ARBA" id="ARBA00022824"/>
    </source>
</evidence>
<evidence type="ECO:0000256" key="3">
    <source>
        <dbReference type="ARBA" id="ARBA00004406"/>
    </source>
</evidence>
<dbReference type="InterPro" id="IPR001128">
    <property type="entry name" value="Cyt_P450"/>
</dbReference>
<dbReference type="GO" id="GO:0020037">
    <property type="term" value="F:heme binding"/>
    <property type="evidence" value="ECO:0007669"/>
    <property type="project" value="InterPro"/>
</dbReference>
<dbReference type="EMBL" id="OV651824">
    <property type="protein sequence ID" value="CAH1102314.1"/>
    <property type="molecule type" value="Genomic_DNA"/>
</dbReference>
<keyword evidence="7" id="KW-0256">Endoplasmic reticulum</keyword>
<keyword evidence="9" id="KW-0560">Oxidoreductase</keyword>
<evidence type="ECO:0000313" key="15">
    <source>
        <dbReference type="Proteomes" id="UP001153636"/>
    </source>
</evidence>
<evidence type="ECO:0000256" key="12">
    <source>
        <dbReference type="ARBA" id="ARBA00023136"/>
    </source>
</evidence>
<dbReference type="GO" id="GO:0004497">
    <property type="term" value="F:monooxygenase activity"/>
    <property type="evidence" value="ECO:0007669"/>
    <property type="project" value="UniProtKB-KW"/>
</dbReference>
<dbReference type="InterPro" id="IPR050476">
    <property type="entry name" value="Insect_CytP450_Detox"/>
</dbReference>
<comment type="cofactor">
    <cofactor evidence="1">
        <name>heme</name>
        <dbReference type="ChEBI" id="CHEBI:30413"/>
    </cofactor>
</comment>
<evidence type="ECO:0000256" key="4">
    <source>
        <dbReference type="ARBA" id="ARBA00010617"/>
    </source>
</evidence>
<dbReference type="GO" id="GO:0005789">
    <property type="term" value="C:endoplasmic reticulum membrane"/>
    <property type="evidence" value="ECO:0007669"/>
    <property type="project" value="UniProtKB-SubCell"/>
</dbReference>
<evidence type="ECO:0000256" key="6">
    <source>
        <dbReference type="ARBA" id="ARBA00022723"/>
    </source>
</evidence>
<evidence type="ECO:0000256" key="8">
    <source>
        <dbReference type="ARBA" id="ARBA00022848"/>
    </source>
</evidence>
<keyword evidence="11" id="KW-0503">Monooxygenase</keyword>
<evidence type="ECO:0000256" key="10">
    <source>
        <dbReference type="ARBA" id="ARBA00023004"/>
    </source>
</evidence>
<keyword evidence="15" id="KW-1185">Reference proteome</keyword>
<dbReference type="PANTHER" id="PTHR24292">
    <property type="entry name" value="CYTOCHROME P450"/>
    <property type="match status" value="1"/>
</dbReference>
<dbReference type="PANTHER" id="PTHR24292:SF45">
    <property type="entry name" value="CYTOCHROME P450 6G1-RELATED"/>
    <property type="match status" value="1"/>
</dbReference>
<sequence length="356" mass="41438">MIIIALFVLILSLLGTLAYKHLKAFNYWKDRGIFNPKPLPFFGNIFDIATFTKSGGEVFKDLYDQSDAPYLGIYLLDRPVLLMKDPQIIKRILIKDFRLFTDRTLAESTHNDIFRNFLLMSRSGRWKLLRNQLTPLFTSGKLKGMTDKINDVSNNLMFQISKSKDPLCVKEIYTNFMTEAIARCFFNIETKCLEDDKSIFREILRKLFNPSWKTLGVQLLYFVRTSWVNYLGLNFVDTTAIGYLIKVFTEVIETRKEINVSKPKDIVDLMIVNKNKKDEGFGKTGHFASGVQFLVAGIETTSTGLSWFMFEMCQRQDIQEKLREEIIRVLRKHNGQITYDAVQEMKYLDLCYLGIY</sequence>
<evidence type="ECO:0000256" key="13">
    <source>
        <dbReference type="SAM" id="SignalP"/>
    </source>
</evidence>
<dbReference type="SUPFAM" id="SSF48264">
    <property type="entry name" value="Cytochrome P450"/>
    <property type="match status" value="1"/>
</dbReference>
<dbReference type="Proteomes" id="UP001153636">
    <property type="component" value="Chromosome 12"/>
</dbReference>
<dbReference type="InterPro" id="IPR036396">
    <property type="entry name" value="Cyt_P450_sf"/>
</dbReference>
<accession>A0A9P0CHG2</accession>
<evidence type="ECO:0000256" key="11">
    <source>
        <dbReference type="ARBA" id="ARBA00023033"/>
    </source>
</evidence>
<protein>
    <recommendedName>
        <fullName evidence="16">Cytochrome P450</fullName>
    </recommendedName>
</protein>
<keyword evidence="12" id="KW-0472">Membrane</keyword>
<comment type="subcellular location">
    <subcellularLocation>
        <location evidence="3">Endoplasmic reticulum membrane</location>
        <topology evidence="3">Peripheral membrane protein</topology>
    </subcellularLocation>
    <subcellularLocation>
        <location evidence="2">Microsome membrane</location>
        <topology evidence="2">Peripheral membrane protein</topology>
    </subcellularLocation>
</comment>
<evidence type="ECO:0000256" key="1">
    <source>
        <dbReference type="ARBA" id="ARBA00001971"/>
    </source>
</evidence>
<dbReference type="GO" id="GO:0016705">
    <property type="term" value="F:oxidoreductase activity, acting on paired donors, with incorporation or reduction of molecular oxygen"/>
    <property type="evidence" value="ECO:0007669"/>
    <property type="project" value="InterPro"/>
</dbReference>
<name>A0A9P0CHG2_9CUCU</name>
<keyword evidence="10" id="KW-0408">Iron</keyword>
<dbReference type="Gene3D" id="1.10.630.10">
    <property type="entry name" value="Cytochrome P450"/>
    <property type="match status" value="1"/>
</dbReference>
<proteinExistence type="inferred from homology"/>
<feature type="signal peptide" evidence="13">
    <location>
        <begin position="1"/>
        <end position="18"/>
    </location>
</feature>